<sequence>MRLLKPPVEQEGELVELMDELEHGFEEPTLPRLTEKEVAFNMDEMFHVDVDGDLEAPSEEEEEGEGDKSEFSL</sequence>
<reference evidence="3" key="2">
    <citation type="submission" date="2015-01" db="EMBL/GenBank/DDBJ databases">
        <title>Evolutionary Origins and Diversification of the Mycorrhizal Mutualists.</title>
        <authorList>
            <consortium name="DOE Joint Genome Institute"/>
            <consortium name="Mycorrhizal Genomics Consortium"/>
            <person name="Kohler A."/>
            <person name="Kuo A."/>
            <person name="Nagy L.G."/>
            <person name="Floudas D."/>
            <person name="Copeland A."/>
            <person name="Barry K.W."/>
            <person name="Cichocki N."/>
            <person name="Veneault-Fourrey C."/>
            <person name="LaButti K."/>
            <person name="Lindquist E.A."/>
            <person name="Lipzen A."/>
            <person name="Lundell T."/>
            <person name="Morin E."/>
            <person name="Murat C."/>
            <person name="Riley R."/>
            <person name="Ohm R."/>
            <person name="Sun H."/>
            <person name="Tunlid A."/>
            <person name="Henrissat B."/>
            <person name="Grigoriev I.V."/>
            <person name="Hibbett D.S."/>
            <person name="Martin F."/>
        </authorList>
    </citation>
    <scope>NUCLEOTIDE SEQUENCE [LARGE SCALE GENOMIC DNA]</scope>
    <source>
        <strain evidence="3">LaAM-08-1</strain>
    </source>
</reference>
<dbReference type="Proteomes" id="UP000054477">
    <property type="component" value="Unassembled WGS sequence"/>
</dbReference>
<accession>A0A0C9YNX3</accession>
<gene>
    <name evidence="2" type="ORF">K443DRAFT_356</name>
</gene>
<reference evidence="2 3" key="1">
    <citation type="submission" date="2014-04" db="EMBL/GenBank/DDBJ databases">
        <authorList>
            <consortium name="DOE Joint Genome Institute"/>
            <person name="Kuo A."/>
            <person name="Kohler A."/>
            <person name="Nagy L.G."/>
            <person name="Floudas D."/>
            <person name="Copeland A."/>
            <person name="Barry K.W."/>
            <person name="Cichocki N."/>
            <person name="Veneault-Fourrey C."/>
            <person name="LaButti K."/>
            <person name="Lindquist E.A."/>
            <person name="Lipzen A."/>
            <person name="Lundell T."/>
            <person name="Morin E."/>
            <person name="Murat C."/>
            <person name="Sun H."/>
            <person name="Tunlid A."/>
            <person name="Henrissat B."/>
            <person name="Grigoriev I.V."/>
            <person name="Hibbett D.S."/>
            <person name="Martin F."/>
            <person name="Nordberg H.P."/>
            <person name="Cantor M.N."/>
            <person name="Hua S.X."/>
        </authorList>
    </citation>
    <scope>NUCLEOTIDE SEQUENCE [LARGE SCALE GENOMIC DNA]</scope>
    <source>
        <strain evidence="2 3">LaAM-08-1</strain>
    </source>
</reference>
<evidence type="ECO:0000313" key="2">
    <source>
        <dbReference type="EMBL" id="KIK09733.1"/>
    </source>
</evidence>
<name>A0A0C9YNX3_9AGAR</name>
<proteinExistence type="predicted"/>
<dbReference type="EMBL" id="KN838537">
    <property type="protein sequence ID" value="KIK09733.1"/>
    <property type="molecule type" value="Genomic_DNA"/>
</dbReference>
<keyword evidence="3" id="KW-1185">Reference proteome</keyword>
<evidence type="ECO:0000256" key="1">
    <source>
        <dbReference type="SAM" id="MobiDB-lite"/>
    </source>
</evidence>
<organism evidence="2 3">
    <name type="scientific">Laccaria amethystina LaAM-08-1</name>
    <dbReference type="NCBI Taxonomy" id="1095629"/>
    <lineage>
        <taxon>Eukaryota</taxon>
        <taxon>Fungi</taxon>
        <taxon>Dikarya</taxon>
        <taxon>Basidiomycota</taxon>
        <taxon>Agaricomycotina</taxon>
        <taxon>Agaricomycetes</taxon>
        <taxon>Agaricomycetidae</taxon>
        <taxon>Agaricales</taxon>
        <taxon>Agaricineae</taxon>
        <taxon>Hydnangiaceae</taxon>
        <taxon>Laccaria</taxon>
    </lineage>
</organism>
<feature type="compositionally biased region" description="Acidic residues" evidence="1">
    <location>
        <begin position="52"/>
        <end position="65"/>
    </location>
</feature>
<evidence type="ECO:0000313" key="3">
    <source>
        <dbReference type="Proteomes" id="UP000054477"/>
    </source>
</evidence>
<dbReference type="HOGENOM" id="CLU_2705182_0_0_1"/>
<feature type="region of interest" description="Disordered" evidence="1">
    <location>
        <begin position="52"/>
        <end position="73"/>
    </location>
</feature>
<protein>
    <submittedName>
        <fullName evidence="2">Uncharacterized protein</fullName>
    </submittedName>
</protein>
<dbReference type="AlphaFoldDB" id="A0A0C9YNX3"/>